<dbReference type="EMBL" id="CM034395">
    <property type="protein sequence ID" value="KAJ0178899.1"/>
    <property type="molecule type" value="Genomic_DNA"/>
</dbReference>
<accession>A0ACC1D5A5</accession>
<protein>
    <submittedName>
        <fullName evidence="1">Uncharacterized protein</fullName>
    </submittedName>
</protein>
<evidence type="ECO:0000313" key="1">
    <source>
        <dbReference type="EMBL" id="KAJ0178899.1"/>
    </source>
</evidence>
<comment type="caution">
    <text evidence="1">The sequence shown here is derived from an EMBL/GenBank/DDBJ whole genome shotgun (WGS) entry which is preliminary data.</text>
</comment>
<keyword evidence="2" id="KW-1185">Reference proteome</keyword>
<evidence type="ECO:0000313" key="2">
    <source>
        <dbReference type="Proteomes" id="UP000824533"/>
    </source>
</evidence>
<name>A0ACC1D5A5_9NEOP</name>
<dbReference type="Proteomes" id="UP000824533">
    <property type="component" value="Linkage Group LG09"/>
</dbReference>
<reference evidence="1 2" key="1">
    <citation type="journal article" date="2021" name="Front. Genet.">
        <title>Chromosome-Level Genome Assembly Reveals Significant Gene Expansion in the Toll and IMD Signaling Pathways of Dendrolimus kikuchii.</title>
        <authorList>
            <person name="Zhou J."/>
            <person name="Wu P."/>
            <person name="Xiong Z."/>
            <person name="Liu N."/>
            <person name="Zhao N."/>
            <person name="Ji M."/>
            <person name="Qiu Y."/>
            <person name="Yang B."/>
        </authorList>
    </citation>
    <scope>NUCLEOTIDE SEQUENCE [LARGE SCALE GENOMIC DNA]</scope>
    <source>
        <strain evidence="1">Ann1</strain>
    </source>
</reference>
<sequence>MWYMQLIDYTGSVTFYNRSHDQKAHYFTQLIWADTSMVGCGRAKFEIIEMNVTADRLVCNFAPKGNIHGKPVYAIGFPATQCAQQTEADSTYPGLCQYIRNKNEGKFTIQRPPVSSLLRILNLSNSSVKQEIDPIRSNLTQIYYGKNKTSEQRNQKIRHVLLNNNTPGHSRMHHGYQTHTEHFDNMHKSNDEDFRKYDFTTETMTISTDTINDLRKYNIHNNRCTRKMGTGSNCCSTERSDTNNCHTYKCTRSKCPHITHFCQTTCPTYINMMEKPMHNVCPCNKQTTICQNPFSCNCNLNCQCLSTEICATTRCPNFRRSEDTMPEWPLKPTLNLYDIVPNLAPQNGDRKFSDSSSYYTRIFNTDIENYSNKQVYGRKLYQNHGHQKNLDGFLKLNNHPTPEQDYNIYDFLGPNQRKKRENINQITFKPFWQVDQFNNENTLNLKSIRYTTLANKKNKKTRRTATSIKSPAFTEAITIKLKELSTVKNEQGRVSEKYLSFDELMHIRKMSTLEIGYDARRKSNETNILREDKTTPAVTTIATIETPFARKKHCTRKLTCTWTAFTATGSDGNIILPGGGGNYGSKTPPGYVDGCSRTSTCTRDFQERNKISTIPDPTSVEPSPEDEDYCEKRSLYVYRRNSSD</sequence>
<proteinExistence type="predicted"/>
<gene>
    <name evidence="1" type="ORF">K1T71_005674</name>
</gene>
<organism evidence="1 2">
    <name type="scientific">Dendrolimus kikuchii</name>
    <dbReference type="NCBI Taxonomy" id="765133"/>
    <lineage>
        <taxon>Eukaryota</taxon>
        <taxon>Metazoa</taxon>
        <taxon>Ecdysozoa</taxon>
        <taxon>Arthropoda</taxon>
        <taxon>Hexapoda</taxon>
        <taxon>Insecta</taxon>
        <taxon>Pterygota</taxon>
        <taxon>Neoptera</taxon>
        <taxon>Endopterygota</taxon>
        <taxon>Lepidoptera</taxon>
        <taxon>Glossata</taxon>
        <taxon>Ditrysia</taxon>
        <taxon>Bombycoidea</taxon>
        <taxon>Lasiocampidae</taxon>
        <taxon>Dendrolimus</taxon>
    </lineage>
</organism>